<dbReference type="SUPFAM" id="SSF46689">
    <property type="entry name" value="Homeodomain-like"/>
    <property type="match status" value="2"/>
</dbReference>
<dbReference type="AlphaFoldDB" id="D9R7P0"/>
<keyword evidence="6" id="KW-1185">Reference proteome</keyword>
<feature type="domain" description="HTH araC/xylS-type" evidence="4">
    <location>
        <begin position="226"/>
        <end position="324"/>
    </location>
</feature>
<dbReference type="STRING" id="610130.Closa_1161"/>
<keyword evidence="3" id="KW-0804">Transcription</keyword>
<dbReference type="Pfam" id="PF02311">
    <property type="entry name" value="AraC_binding"/>
    <property type="match status" value="1"/>
</dbReference>
<proteinExistence type="predicted"/>
<protein>
    <submittedName>
        <fullName evidence="5">Transcriptional regulator, AraC family</fullName>
    </submittedName>
</protein>
<reference evidence="5" key="1">
    <citation type="submission" date="2010-07" db="EMBL/GenBank/DDBJ databases">
        <title>Complete sequence of Clostridium saccharolyticum WM1.</title>
        <authorList>
            <consortium name="US DOE Joint Genome Institute"/>
            <person name="Lucas S."/>
            <person name="Copeland A."/>
            <person name="Lapidus A."/>
            <person name="Cheng J.-F."/>
            <person name="Bruce D."/>
            <person name="Goodwin L."/>
            <person name="Pitluck S."/>
            <person name="Chertkov O."/>
            <person name="Detter J.C."/>
            <person name="Han C."/>
            <person name="Tapia R."/>
            <person name="Land M."/>
            <person name="Hauser L."/>
            <person name="Chang Y.-J."/>
            <person name="Jeffries C."/>
            <person name="Kyrpides N."/>
            <person name="Ivanova N."/>
            <person name="Mikhailova N."/>
            <person name="Mouttaki H."/>
            <person name="Lin L."/>
            <person name="Zhou J."/>
            <person name="Hemme C.L."/>
            <person name="Woyke T."/>
        </authorList>
    </citation>
    <scope>NUCLEOTIDE SEQUENCE [LARGE SCALE GENOMIC DNA]</scope>
    <source>
        <strain evidence="5">WM1</strain>
    </source>
</reference>
<dbReference type="PROSITE" id="PS01124">
    <property type="entry name" value="HTH_ARAC_FAMILY_2"/>
    <property type="match status" value="1"/>
</dbReference>
<dbReference type="HOGENOM" id="CLU_000445_88_6_9"/>
<dbReference type="InterPro" id="IPR014710">
    <property type="entry name" value="RmlC-like_jellyroll"/>
</dbReference>
<name>D9R7P0_LACSW</name>
<dbReference type="RefSeq" id="WP_013271864.1">
    <property type="nucleotide sequence ID" value="NC_014376.1"/>
</dbReference>
<evidence type="ECO:0000256" key="2">
    <source>
        <dbReference type="ARBA" id="ARBA00023125"/>
    </source>
</evidence>
<evidence type="ECO:0000256" key="3">
    <source>
        <dbReference type="ARBA" id="ARBA00023163"/>
    </source>
</evidence>
<dbReference type="InterPro" id="IPR009057">
    <property type="entry name" value="Homeodomain-like_sf"/>
</dbReference>
<dbReference type="Gene3D" id="2.60.120.10">
    <property type="entry name" value="Jelly Rolls"/>
    <property type="match status" value="1"/>
</dbReference>
<dbReference type="PANTHER" id="PTHR43280">
    <property type="entry name" value="ARAC-FAMILY TRANSCRIPTIONAL REGULATOR"/>
    <property type="match status" value="1"/>
</dbReference>
<evidence type="ECO:0000313" key="5">
    <source>
        <dbReference type="EMBL" id="ADL03769.1"/>
    </source>
</evidence>
<dbReference type="KEGG" id="csh:Closa_1161"/>
<dbReference type="Gene3D" id="1.10.10.60">
    <property type="entry name" value="Homeodomain-like"/>
    <property type="match status" value="2"/>
</dbReference>
<evidence type="ECO:0000256" key="1">
    <source>
        <dbReference type="ARBA" id="ARBA00023015"/>
    </source>
</evidence>
<evidence type="ECO:0000259" key="4">
    <source>
        <dbReference type="PROSITE" id="PS01124"/>
    </source>
</evidence>
<keyword evidence="1" id="KW-0805">Transcription regulation</keyword>
<sequence length="330" mass="38475">MAYNYYNIPFISINTMTNEKIKEKHQPRLSEQLGADNVALLTPFRKGHFQINGVEHYHPAFLVSEAAKQNLIYPQGFLIMDARKGYYTDRSYLDSFELRYTLEGEGFLEYNGRKYTLRPGEGYWIDCKKPHYYGTTDTKWTSTIFHINGSYAQCIYDQFALNNHVKFSKQNCPNFEMLQMQVLKAASKHIPFWEYQISCYLNILLTELLTSQTNESHAATKTDTIANIIAYVRDNYADDITIEHLMHQFGISRTLLCKNFKTYTGFSIKQYIITLRINHAKFLLTTTNYSVEHIGECVGFHNTTHFIQHFHTQIGLTPLQFQKSSLKELL</sequence>
<dbReference type="InterPro" id="IPR018060">
    <property type="entry name" value="HTH_AraC"/>
</dbReference>
<dbReference type="SUPFAM" id="SSF51215">
    <property type="entry name" value="Regulatory protein AraC"/>
    <property type="match status" value="1"/>
</dbReference>
<dbReference type="Pfam" id="PF12833">
    <property type="entry name" value="HTH_18"/>
    <property type="match status" value="1"/>
</dbReference>
<dbReference type="InterPro" id="IPR037923">
    <property type="entry name" value="HTH-like"/>
</dbReference>
<dbReference type="GO" id="GO:0043565">
    <property type="term" value="F:sequence-specific DNA binding"/>
    <property type="evidence" value="ECO:0007669"/>
    <property type="project" value="InterPro"/>
</dbReference>
<dbReference type="InterPro" id="IPR003313">
    <property type="entry name" value="AraC-bd"/>
</dbReference>
<dbReference type="PANTHER" id="PTHR43280:SF2">
    <property type="entry name" value="HTH-TYPE TRANSCRIPTIONAL REGULATOR EXSA"/>
    <property type="match status" value="1"/>
</dbReference>
<gene>
    <name evidence="5" type="ordered locus">Closa_1161</name>
</gene>
<dbReference type="PaxDb" id="610130-Closa_1161"/>
<dbReference type="GO" id="GO:0003700">
    <property type="term" value="F:DNA-binding transcription factor activity"/>
    <property type="evidence" value="ECO:0007669"/>
    <property type="project" value="InterPro"/>
</dbReference>
<organism evidence="5 6">
    <name type="scientific">Lacrimispora saccharolytica (strain ATCC 35040 / DSM 2544 / NRCC 2533 / WM1)</name>
    <name type="common">Clostridium saccharolyticum</name>
    <dbReference type="NCBI Taxonomy" id="610130"/>
    <lineage>
        <taxon>Bacteria</taxon>
        <taxon>Bacillati</taxon>
        <taxon>Bacillota</taxon>
        <taxon>Clostridia</taxon>
        <taxon>Lachnospirales</taxon>
        <taxon>Lachnospiraceae</taxon>
        <taxon>Lacrimispora</taxon>
    </lineage>
</organism>
<dbReference type="Proteomes" id="UP000001662">
    <property type="component" value="Chromosome"/>
</dbReference>
<accession>D9R7P0</accession>
<dbReference type="SMART" id="SM00342">
    <property type="entry name" value="HTH_ARAC"/>
    <property type="match status" value="1"/>
</dbReference>
<dbReference type="OrthoDB" id="9772063at2"/>
<evidence type="ECO:0000313" key="6">
    <source>
        <dbReference type="Proteomes" id="UP000001662"/>
    </source>
</evidence>
<dbReference type="eggNOG" id="COG2207">
    <property type="taxonomic scope" value="Bacteria"/>
</dbReference>
<keyword evidence="2" id="KW-0238">DNA-binding</keyword>
<dbReference type="EMBL" id="CP002109">
    <property type="protein sequence ID" value="ADL03769.1"/>
    <property type="molecule type" value="Genomic_DNA"/>
</dbReference>